<dbReference type="Gene3D" id="1.50.10.140">
    <property type="match status" value="1"/>
</dbReference>
<accession>A0A401ZSC5</accession>
<gene>
    <name evidence="3" type="ORF">KDAU_70310</name>
</gene>
<proteinExistence type="predicted"/>
<organism evidence="3 4">
    <name type="scientific">Dictyobacter aurantiacus</name>
    <dbReference type="NCBI Taxonomy" id="1936993"/>
    <lineage>
        <taxon>Bacteria</taxon>
        <taxon>Bacillati</taxon>
        <taxon>Chloroflexota</taxon>
        <taxon>Ktedonobacteria</taxon>
        <taxon>Ktedonobacterales</taxon>
        <taxon>Dictyobacteraceae</taxon>
        <taxon>Dictyobacter</taxon>
    </lineage>
</organism>
<dbReference type="InterPro" id="IPR019282">
    <property type="entry name" value="Glycoamylase-like_cons_dom"/>
</dbReference>
<dbReference type="EMBL" id="BIFQ01000002">
    <property type="protein sequence ID" value="GCE09702.1"/>
    <property type="molecule type" value="Genomic_DNA"/>
</dbReference>
<evidence type="ECO:0000256" key="1">
    <source>
        <dbReference type="SAM" id="SignalP"/>
    </source>
</evidence>
<evidence type="ECO:0000313" key="3">
    <source>
        <dbReference type="EMBL" id="GCE09702.1"/>
    </source>
</evidence>
<dbReference type="Pfam" id="PF10091">
    <property type="entry name" value="Glycoamylase"/>
    <property type="match status" value="1"/>
</dbReference>
<feature type="signal peptide" evidence="1">
    <location>
        <begin position="1"/>
        <end position="29"/>
    </location>
</feature>
<feature type="chain" id="PRO_5019045865" description="Glycoamylase-like domain-containing protein" evidence="1">
    <location>
        <begin position="30"/>
        <end position="493"/>
    </location>
</feature>
<dbReference type="AlphaFoldDB" id="A0A401ZSC5"/>
<keyword evidence="4" id="KW-1185">Reference proteome</keyword>
<reference evidence="4" key="1">
    <citation type="submission" date="2018-12" db="EMBL/GenBank/DDBJ databases">
        <title>Tengunoibacter tsumagoiensis gen. nov., sp. nov., Dictyobacter kobayashii sp. nov., D. alpinus sp. nov., and D. joshuensis sp. nov. and description of Dictyobacteraceae fam. nov. within the order Ktedonobacterales isolated from Tengu-no-mugimeshi.</title>
        <authorList>
            <person name="Wang C.M."/>
            <person name="Zheng Y."/>
            <person name="Sakai Y."/>
            <person name="Toyoda A."/>
            <person name="Minakuchi Y."/>
            <person name="Abe K."/>
            <person name="Yokota A."/>
            <person name="Yabe S."/>
        </authorList>
    </citation>
    <scope>NUCLEOTIDE SEQUENCE [LARGE SCALE GENOMIC DNA]</scope>
    <source>
        <strain evidence="4">S-27</strain>
    </source>
</reference>
<evidence type="ECO:0000313" key="4">
    <source>
        <dbReference type="Proteomes" id="UP000287224"/>
    </source>
</evidence>
<keyword evidence="1" id="KW-0732">Signal</keyword>
<comment type="caution">
    <text evidence="3">The sequence shown here is derived from an EMBL/GenBank/DDBJ whole genome shotgun (WGS) entry which is preliminary data.</text>
</comment>
<protein>
    <recommendedName>
        <fullName evidence="2">Glycoamylase-like domain-containing protein</fullName>
    </recommendedName>
</protein>
<dbReference type="Proteomes" id="UP000287224">
    <property type="component" value="Unassembled WGS sequence"/>
</dbReference>
<name>A0A401ZSC5_9CHLR</name>
<evidence type="ECO:0000259" key="2">
    <source>
        <dbReference type="Pfam" id="PF10091"/>
    </source>
</evidence>
<feature type="domain" description="Glycoamylase-like" evidence="2">
    <location>
        <begin position="294"/>
        <end position="468"/>
    </location>
</feature>
<sequence length="493" mass="54138">MKFKRLLIGCFLCAIVCLGAVLTPAAAFAAPMPTQPPKTPSDTLTIPQKVQLYAIAHHTWQFFDADADPTTHLPMDNIGFNGAPARGAYTSPTNIGVAFWSIVNAQDLGFVSRIDALKRANALLSEVEKLSKWHGFLFSWYDTTNGHRISGPGGTDQEGQPATGAFISTVDSAWYATGLIAVRNVFPALAPRATALLNAMDFGIFYDNGDQSQSDTAGQMYGGYNADQGPANFHYGILNAETRIAAYIGIGTHRMPGDVWWRTWRTLPASFDWQGQTPQGYNATYNDPQSGKPFTVFEGHYTTNGINFVPSWGGSMFEGLMNNLVIPETSWGPHSFGLNDQLYARAQQAYATQTLHYPVWGLSPASTPDDTGNYDAYGARNMASNKNCCPYDETAVTPHASFLTLTVTPQEAFKNIQQLKQRYPGIYGRYGFYDSVNPVTGQIGHRYLVLDQAMILSALDNALLNNRMQSHFANDPIIAADKPYLSQERFSLP</sequence>
<dbReference type="RefSeq" id="WP_235845946.1">
    <property type="nucleotide sequence ID" value="NZ_BIFQ01000002.1"/>
</dbReference>